<comment type="caution">
    <text evidence="1">The sequence shown here is derived from an EMBL/GenBank/DDBJ whole genome shotgun (WGS) entry which is preliminary data.</text>
</comment>
<dbReference type="Proteomes" id="UP001240236">
    <property type="component" value="Unassembled WGS sequence"/>
</dbReference>
<organism evidence="1 2">
    <name type="scientific">Catenuloplanes indicus</name>
    <dbReference type="NCBI Taxonomy" id="137267"/>
    <lineage>
        <taxon>Bacteria</taxon>
        <taxon>Bacillati</taxon>
        <taxon>Actinomycetota</taxon>
        <taxon>Actinomycetes</taxon>
        <taxon>Micromonosporales</taxon>
        <taxon>Micromonosporaceae</taxon>
        <taxon>Catenuloplanes</taxon>
    </lineage>
</organism>
<sequence length="173" mass="19096">MDDQSCHCLLCTAPAGSPEGSPDAPERTTADRIRRFGWTVTGDPASNLAYSTGLWHTFRAPEICVLGVPARLGRRIVTAVGNLIGDGDTLLDGERRDDVLTGYDVVVRAVRDGWHPRFFGAGLDFYRRTRMPMMQIVWPDRAGRFPWEPGTDAGYRAAQPSLWLHPEDDPAGS</sequence>
<dbReference type="RefSeq" id="WP_307245933.1">
    <property type="nucleotide sequence ID" value="NZ_JAUSUZ010000001.1"/>
</dbReference>
<dbReference type="AlphaFoldDB" id="A0AAE4B120"/>
<evidence type="ECO:0000313" key="2">
    <source>
        <dbReference type="Proteomes" id="UP001240236"/>
    </source>
</evidence>
<dbReference type="InterPro" id="IPR025358">
    <property type="entry name" value="DUF4262"/>
</dbReference>
<reference evidence="1 2" key="1">
    <citation type="submission" date="2023-07" db="EMBL/GenBank/DDBJ databases">
        <title>Sequencing the genomes of 1000 actinobacteria strains.</title>
        <authorList>
            <person name="Klenk H.-P."/>
        </authorList>
    </citation>
    <scope>NUCLEOTIDE SEQUENCE [LARGE SCALE GENOMIC DNA]</scope>
    <source>
        <strain evidence="1 2">DSM 44709</strain>
    </source>
</reference>
<keyword evidence="2" id="KW-1185">Reference proteome</keyword>
<dbReference type="Pfam" id="PF14081">
    <property type="entry name" value="DUF4262"/>
    <property type="match status" value="1"/>
</dbReference>
<accession>A0AAE4B120</accession>
<dbReference type="EMBL" id="JAUSUZ010000001">
    <property type="protein sequence ID" value="MDQ0370174.1"/>
    <property type="molecule type" value="Genomic_DNA"/>
</dbReference>
<evidence type="ECO:0008006" key="3">
    <source>
        <dbReference type="Google" id="ProtNLM"/>
    </source>
</evidence>
<evidence type="ECO:0000313" key="1">
    <source>
        <dbReference type="EMBL" id="MDQ0370174.1"/>
    </source>
</evidence>
<protein>
    <recommendedName>
        <fullName evidence="3">DUF4262 domain-containing protein</fullName>
    </recommendedName>
</protein>
<proteinExistence type="predicted"/>
<name>A0AAE4B120_9ACTN</name>
<gene>
    <name evidence="1" type="ORF">J2S42_006843</name>
</gene>